<evidence type="ECO:0000313" key="4">
    <source>
        <dbReference type="Proteomes" id="UP000295764"/>
    </source>
</evidence>
<evidence type="ECO:0000313" key="3">
    <source>
        <dbReference type="EMBL" id="TDN45303.1"/>
    </source>
</evidence>
<keyword evidence="2" id="KW-1133">Transmembrane helix</keyword>
<feature type="transmembrane region" description="Helical" evidence="2">
    <location>
        <begin position="67"/>
        <end position="87"/>
    </location>
</feature>
<dbReference type="OrthoDB" id="5196233at2"/>
<gene>
    <name evidence="3" type="ORF">EDF64_103227</name>
</gene>
<name>A0A4R6DKS9_9MICO</name>
<evidence type="ECO:0008006" key="5">
    <source>
        <dbReference type="Google" id="ProtNLM"/>
    </source>
</evidence>
<feature type="region of interest" description="Disordered" evidence="1">
    <location>
        <begin position="1"/>
        <end position="36"/>
    </location>
</feature>
<sequence>MTETLIQPAVVPSADKPKRLRKASESPGGRPKAPGKAALVVGGVPRADLLPAEVLVDRRQRATVRRAWFGVVVVAAVVALGVAVSTMDSVSSANQLRSAQDEGTALLQQQGQYSEVRKVESRTSLAEAAQTVGGAPEIDWSTYLQKAQGSLPVGVGIVGVTVDSASPLESYDQPTTPLQGARVATLTFEADSPTLPSIPDWLDRLRSLPGFVDANANAVTLDSNTGHYTVDMTLHINEQAFDGKYVEKTK</sequence>
<dbReference type="EMBL" id="SNVW01000003">
    <property type="protein sequence ID" value="TDN45303.1"/>
    <property type="molecule type" value="Genomic_DNA"/>
</dbReference>
<proteinExistence type="predicted"/>
<organism evidence="3 4">
    <name type="scientific">Curtobacterium flaccumfaciens</name>
    <dbReference type="NCBI Taxonomy" id="2035"/>
    <lineage>
        <taxon>Bacteria</taxon>
        <taxon>Bacillati</taxon>
        <taxon>Actinomycetota</taxon>
        <taxon>Actinomycetes</taxon>
        <taxon>Micrococcales</taxon>
        <taxon>Microbacteriaceae</taxon>
        <taxon>Curtobacterium</taxon>
    </lineage>
</organism>
<dbReference type="AlphaFoldDB" id="A0A4R6DKS9"/>
<reference evidence="3 4" key="1">
    <citation type="submission" date="2019-03" db="EMBL/GenBank/DDBJ databases">
        <title>Genomic analyses of the natural microbiome of Caenorhabditis elegans.</title>
        <authorList>
            <person name="Samuel B."/>
        </authorList>
    </citation>
    <scope>NUCLEOTIDE SEQUENCE [LARGE SCALE GENOMIC DNA]</scope>
    <source>
        <strain evidence="3 4">JUb65</strain>
    </source>
</reference>
<protein>
    <recommendedName>
        <fullName evidence="5">Tfp pilus assembly protein PilN</fullName>
    </recommendedName>
</protein>
<evidence type="ECO:0000256" key="2">
    <source>
        <dbReference type="SAM" id="Phobius"/>
    </source>
</evidence>
<dbReference type="RefSeq" id="WP_133519117.1">
    <property type="nucleotide sequence ID" value="NZ_SNVW01000003.1"/>
</dbReference>
<comment type="caution">
    <text evidence="3">The sequence shown here is derived from an EMBL/GenBank/DDBJ whole genome shotgun (WGS) entry which is preliminary data.</text>
</comment>
<keyword evidence="2" id="KW-0812">Transmembrane</keyword>
<dbReference type="Proteomes" id="UP000295764">
    <property type="component" value="Unassembled WGS sequence"/>
</dbReference>
<evidence type="ECO:0000256" key="1">
    <source>
        <dbReference type="SAM" id="MobiDB-lite"/>
    </source>
</evidence>
<keyword evidence="2" id="KW-0472">Membrane</keyword>
<accession>A0A4R6DKS9</accession>